<dbReference type="Gene3D" id="1.10.10.10">
    <property type="entry name" value="Winged helix-like DNA-binding domain superfamily/Winged helix DNA-binding domain"/>
    <property type="match status" value="2"/>
</dbReference>
<dbReference type="Proteomes" id="UP001500171">
    <property type="component" value="Unassembled WGS sequence"/>
</dbReference>
<dbReference type="HAMAP" id="MF_00963">
    <property type="entry name" value="Sigma70_RpoD_SigA"/>
    <property type="match status" value="1"/>
</dbReference>
<dbReference type="RefSeq" id="WP_345487615.1">
    <property type="nucleotide sequence ID" value="NZ_BAABHY010000001.1"/>
</dbReference>
<dbReference type="InterPro" id="IPR007127">
    <property type="entry name" value="RNA_pol_sigma_70_r1_1"/>
</dbReference>
<dbReference type="Pfam" id="PF04542">
    <property type="entry name" value="Sigma70_r2"/>
    <property type="match status" value="1"/>
</dbReference>
<proteinExistence type="inferred from homology"/>
<evidence type="ECO:0000256" key="2">
    <source>
        <dbReference type="ARBA" id="ARBA00023015"/>
    </source>
</evidence>
<feature type="region of interest" description="Disordered" evidence="7">
    <location>
        <begin position="179"/>
        <end position="214"/>
    </location>
</feature>
<dbReference type="Gene3D" id="1.10.220.120">
    <property type="entry name" value="Sigma-70 factor, region 1.1"/>
    <property type="match status" value="1"/>
</dbReference>
<comment type="subunit">
    <text evidence="6">Interacts transiently with the RNA polymerase catalytic core.</text>
</comment>
<dbReference type="InterPro" id="IPR042189">
    <property type="entry name" value="RNA_pol_sigma_70_r1_1_sf"/>
</dbReference>
<evidence type="ECO:0000256" key="6">
    <source>
        <dbReference type="HAMAP-Rule" id="MF_00963"/>
    </source>
</evidence>
<dbReference type="InterPro" id="IPR014284">
    <property type="entry name" value="RNA_pol_sigma-70_dom"/>
</dbReference>
<organism evidence="10 11">
    <name type="scientific">Orbus sasakiae</name>
    <dbReference type="NCBI Taxonomy" id="1078475"/>
    <lineage>
        <taxon>Bacteria</taxon>
        <taxon>Pseudomonadati</taxon>
        <taxon>Pseudomonadota</taxon>
        <taxon>Gammaproteobacteria</taxon>
        <taxon>Orbales</taxon>
        <taxon>Orbaceae</taxon>
        <taxon>Orbus</taxon>
    </lineage>
</organism>
<keyword evidence="3 6" id="KW-0731">Sigma factor</keyword>
<reference evidence="11" key="1">
    <citation type="journal article" date="2019" name="Int. J. Syst. Evol. Microbiol.">
        <title>The Global Catalogue of Microorganisms (GCM) 10K type strain sequencing project: providing services to taxonomists for standard genome sequencing and annotation.</title>
        <authorList>
            <consortium name="The Broad Institute Genomics Platform"/>
            <consortium name="The Broad Institute Genome Sequencing Center for Infectious Disease"/>
            <person name="Wu L."/>
            <person name="Ma J."/>
        </authorList>
    </citation>
    <scope>NUCLEOTIDE SEQUENCE [LARGE SCALE GENOMIC DNA]</scope>
    <source>
        <strain evidence="11">JCM 18050</strain>
    </source>
</reference>
<dbReference type="SUPFAM" id="SSF88946">
    <property type="entry name" value="Sigma2 domain of RNA polymerase sigma factors"/>
    <property type="match status" value="1"/>
</dbReference>
<accession>A0ABP9N1V4</accession>
<keyword evidence="1 6" id="KW-0963">Cytoplasm</keyword>
<dbReference type="PROSITE" id="PS00716">
    <property type="entry name" value="SIGMA70_2"/>
    <property type="match status" value="1"/>
</dbReference>
<evidence type="ECO:0000256" key="7">
    <source>
        <dbReference type="SAM" id="MobiDB-lite"/>
    </source>
</evidence>
<dbReference type="InterPro" id="IPR000943">
    <property type="entry name" value="RNA_pol_sigma70"/>
</dbReference>
<evidence type="ECO:0000256" key="1">
    <source>
        <dbReference type="ARBA" id="ARBA00022490"/>
    </source>
</evidence>
<dbReference type="InterPro" id="IPR028630">
    <property type="entry name" value="Sigma70_RpoD"/>
</dbReference>
<dbReference type="InterPro" id="IPR036388">
    <property type="entry name" value="WH-like_DNA-bd_sf"/>
</dbReference>
<dbReference type="Pfam" id="PF04546">
    <property type="entry name" value="Sigma70_ner"/>
    <property type="match status" value="1"/>
</dbReference>
<dbReference type="InterPro" id="IPR013325">
    <property type="entry name" value="RNA_pol_sigma_r2"/>
</dbReference>
<dbReference type="CDD" id="cd06171">
    <property type="entry name" value="Sigma70_r4"/>
    <property type="match status" value="1"/>
</dbReference>
<feature type="region of interest" description="Sigma-70 factor domain-2" evidence="6">
    <location>
        <begin position="379"/>
        <end position="449"/>
    </location>
</feature>
<comment type="subcellular location">
    <subcellularLocation>
        <location evidence="6">Cytoplasm</location>
    </subcellularLocation>
</comment>
<feature type="DNA-binding region" description="H-T-H motif" evidence="6">
    <location>
        <begin position="573"/>
        <end position="592"/>
    </location>
</feature>
<dbReference type="InterPro" id="IPR007630">
    <property type="entry name" value="RNA_pol_sigma70_r4"/>
</dbReference>
<feature type="region of interest" description="Sigma-70 factor domain-3" evidence="6">
    <location>
        <begin position="458"/>
        <end position="534"/>
    </location>
</feature>
<dbReference type="InterPro" id="IPR007624">
    <property type="entry name" value="RNA_pol_sigma70_r3"/>
</dbReference>
<dbReference type="InterPro" id="IPR013324">
    <property type="entry name" value="RNA_pol_sigma_r3/r4-like"/>
</dbReference>
<keyword evidence="4 6" id="KW-0238">DNA-binding</keyword>
<name>A0ABP9N1V4_9GAMM</name>
<evidence type="ECO:0000256" key="5">
    <source>
        <dbReference type="ARBA" id="ARBA00023163"/>
    </source>
</evidence>
<comment type="caution">
    <text evidence="10">The sequence shown here is derived from an EMBL/GenBank/DDBJ whole genome shotgun (WGS) entry which is preliminary data.</text>
</comment>
<dbReference type="InterPro" id="IPR009042">
    <property type="entry name" value="RNA_pol_sigma70_r1_2"/>
</dbReference>
<dbReference type="InterPro" id="IPR012760">
    <property type="entry name" value="RNA_pol_sigma_RpoD_C"/>
</dbReference>
<feature type="short sequence motif" description="Interaction with polymerase core subunit RpoC" evidence="6">
    <location>
        <begin position="403"/>
        <end position="406"/>
    </location>
</feature>
<evidence type="ECO:0000256" key="3">
    <source>
        <dbReference type="ARBA" id="ARBA00023082"/>
    </source>
</evidence>
<gene>
    <name evidence="6 10" type="primary">rpoD</name>
    <name evidence="10" type="ORF">GCM10023211_01030</name>
</gene>
<evidence type="ECO:0000313" key="10">
    <source>
        <dbReference type="EMBL" id="GAA5104011.1"/>
    </source>
</evidence>
<dbReference type="InterPro" id="IPR007627">
    <property type="entry name" value="RNA_pol_sigma70_r2"/>
</dbReference>
<dbReference type="InterPro" id="IPR050239">
    <property type="entry name" value="Sigma-70_RNA_pol_init_factors"/>
</dbReference>
<dbReference type="PRINTS" id="PR00046">
    <property type="entry name" value="SIGMA70FCT"/>
</dbReference>
<keyword evidence="2 6" id="KW-0805">Transcription regulation</keyword>
<evidence type="ECO:0000256" key="4">
    <source>
        <dbReference type="ARBA" id="ARBA00023125"/>
    </source>
</evidence>
<comment type="function">
    <text evidence="6">Sigma factors are initiation factors that promote the attachment of RNA polymerase to specific initiation sites and are then released. This sigma factor is the primary sigma factor during exponential growth.</text>
</comment>
<dbReference type="EMBL" id="BAABHY010000001">
    <property type="protein sequence ID" value="GAA5104011.1"/>
    <property type="molecule type" value="Genomic_DNA"/>
</dbReference>
<dbReference type="Gene3D" id="1.10.601.10">
    <property type="entry name" value="RNA Polymerase Primary Sigma Factor"/>
    <property type="match status" value="1"/>
</dbReference>
<feature type="region of interest" description="Sigma-70 factor domain-4" evidence="6">
    <location>
        <begin position="547"/>
        <end position="600"/>
    </location>
</feature>
<sequence>MEQNSQSQLKHLIIRGKELGYLTYADVNDHLPEEIIDSDQIEDIIQMINDMGIQVLEEAPDTDEMLLSDNVPDEEAVEAATALVLSNVESEIGRTTDPVRMYMREMGAVELLTREGEIDIAKRIEDGINQVQTSVSEYPEAITYLLEQYNLVEKGVVRLSDLITGFVDPNAEEGLEELPEELEVESENIDIDDDEDEDEDSESESTDDDTSIDPEVAKAKFAELKEQHEKTSVAIKKNGRSHKKAQQEIENLSEIFKQFRLVGKQFDILVNNMREMMDRVRTHERVIMKMCVEQCKMPKKQFMTHFTGSENNMSWYDKAVKSKNTYAVKLKEFEPQIAEQIEQLQTIETETNLSIEQIKDINRRMSIGEAKARRAKKEMVEANLRLVISIAKKYTNRGLQFLDLIQEGNIGLMKAVDKFEYRRGYKFSTYATWWIRQAITRSIADQARTIRIPVHMIETINKLNRISRQILQEIGREPTPEELSEKMQMPEDKIRKVLKIAKEPISMETPVGDDEDSHLGDFIEDTAIEQPLDAATSESLRAATRDILSGLTPREAKVLRMRFGIDMNTDHTLEEVGKQFDVTRERIRQIEAKALRKLRHPSRSDVLRSFLDE</sequence>
<feature type="domain" description="RNA polymerase sigma-70" evidence="8">
    <location>
        <begin position="403"/>
        <end position="416"/>
    </location>
</feature>
<evidence type="ECO:0000259" key="9">
    <source>
        <dbReference type="PROSITE" id="PS00716"/>
    </source>
</evidence>
<dbReference type="SUPFAM" id="SSF88659">
    <property type="entry name" value="Sigma3 and sigma4 domains of RNA polymerase sigma factors"/>
    <property type="match status" value="2"/>
</dbReference>
<dbReference type="Pfam" id="PF04545">
    <property type="entry name" value="Sigma70_r4"/>
    <property type="match status" value="1"/>
</dbReference>
<dbReference type="PANTHER" id="PTHR30603:SF60">
    <property type="entry name" value="RNA POLYMERASE SIGMA FACTOR RPOD"/>
    <property type="match status" value="1"/>
</dbReference>
<keyword evidence="5 6" id="KW-0804">Transcription</keyword>
<dbReference type="NCBIfam" id="TIGR02393">
    <property type="entry name" value="RpoD_Cterm"/>
    <property type="match status" value="1"/>
</dbReference>
<keyword evidence="11" id="KW-1185">Reference proteome</keyword>
<dbReference type="PANTHER" id="PTHR30603">
    <property type="entry name" value="RNA POLYMERASE SIGMA FACTOR RPO"/>
    <property type="match status" value="1"/>
</dbReference>
<dbReference type="NCBIfam" id="NF004208">
    <property type="entry name" value="PRK05658.1"/>
    <property type="match status" value="1"/>
</dbReference>
<dbReference type="Pfam" id="PF04539">
    <property type="entry name" value="Sigma70_r3"/>
    <property type="match status" value="1"/>
</dbReference>
<dbReference type="NCBIfam" id="TIGR02937">
    <property type="entry name" value="sigma70-ECF"/>
    <property type="match status" value="1"/>
</dbReference>
<dbReference type="Pfam" id="PF00140">
    <property type="entry name" value="Sigma70_r1_2"/>
    <property type="match status" value="1"/>
</dbReference>
<protein>
    <recommendedName>
        <fullName evidence="6">RNA polymerase sigma factor RpoD</fullName>
    </recommendedName>
    <alternativeName>
        <fullName evidence="6">Sigma-70</fullName>
    </alternativeName>
</protein>
<evidence type="ECO:0000313" key="11">
    <source>
        <dbReference type="Proteomes" id="UP001500171"/>
    </source>
</evidence>
<comment type="similarity">
    <text evidence="6">Belongs to the sigma-70 factor family. RpoD/SigA subfamily.</text>
</comment>
<dbReference type="PROSITE" id="PS00715">
    <property type="entry name" value="SIGMA70_1"/>
    <property type="match status" value="1"/>
</dbReference>
<evidence type="ECO:0000259" key="8">
    <source>
        <dbReference type="PROSITE" id="PS00715"/>
    </source>
</evidence>
<feature type="compositionally biased region" description="Acidic residues" evidence="7">
    <location>
        <begin position="179"/>
        <end position="212"/>
    </location>
</feature>
<dbReference type="Pfam" id="PF03979">
    <property type="entry name" value="Sigma70_r1_1"/>
    <property type="match status" value="1"/>
</dbReference>
<feature type="domain" description="RNA polymerase sigma-70" evidence="9">
    <location>
        <begin position="572"/>
        <end position="598"/>
    </location>
</feature>
<dbReference type="InterPro" id="IPR007631">
    <property type="entry name" value="RNA_pol_sigma_70_non-ess"/>
</dbReference>